<organism evidence="2 3">
    <name type="scientific">Pristionchus entomophagus</name>
    <dbReference type="NCBI Taxonomy" id="358040"/>
    <lineage>
        <taxon>Eukaryota</taxon>
        <taxon>Metazoa</taxon>
        <taxon>Ecdysozoa</taxon>
        <taxon>Nematoda</taxon>
        <taxon>Chromadorea</taxon>
        <taxon>Rhabditida</taxon>
        <taxon>Rhabditina</taxon>
        <taxon>Diplogasteromorpha</taxon>
        <taxon>Diplogasteroidea</taxon>
        <taxon>Neodiplogasteridae</taxon>
        <taxon>Pristionchus</taxon>
    </lineage>
</organism>
<name>A0AAV5TW98_9BILA</name>
<evidence type="ECO:0000313" key="3">
    <source>
        <dbReference type="Proteomes" id="UP001432027"/>
    </source>
</evidence>
<feature type="region of interest" description="Disordered" evidence="1">
    <location>
        <begin position="61"/>
        <end position="85"/>
    </location>
</feature>
<protein>
    <submittedName>
        <fullName evidence="2">Uncharacterized protein</fullName>
    </submittedName>
</protein>
<evidence type="ECO:0000313" key="2">
    <source>
        <dbReference type="EMBL" id="GMS98244.1"/>
    </source>
</evidence>
<accession>A0AAV5TW98</accession>
<dbReference type="Proteomes" id="UP001432027">
    <property type="component" value="Unassembled WGS sequence"/>
</dbReference>
<proteinExistence type="predicted"/>
<sequence length="85" mass="9291">SIGFDVHGDIRVPESDLRMVSAVSEQLNSHGEIARLLVSRETPEITREAFLDHILHQESDHLAVREGSGGSGRSTARGDRRSDGN</sequence>
<dbReference type="AlphaFoldDB" id="A0AAV5TW98"/>
<comment type="caution">
    <text evidence="2">The sequence shown here is derived from an EMBL/GenBank/DDBJ whole genome shotgun (WGS) entry which is preliminary data.</text>
</comment>
<feature type="non-terminal residue" evidence="2">
    <location>
        <position position="1"/>
    </location>
</feature>
<feature type="non-terminal residue" evidence="2">
    <location>
        <position position="85"/>
    </location>
</feature>
<keyword evidence="3" id="KW-1185">Reference proteome</keyword>
<reference evidence="2" key="1">
    <citation type="submission" date="2023-10" db="EMBL/GenBank/DDBJ databases">
        <title>Genome assembly of Pristionchus species.</title>
        <authorList>
            <person name="Yoshida K."/>
            <person name="Sommer R.J."/>
        </authorList>
    </citation>
    <scope>NUCLEOTIDE SEQUENCE</scope>
    <source>
        <strain evidence="2">RS0144</strain>
    </source>
</reference>
<feature type="compositionally biased region" description="Basic and acidic residues" evidence="1">
    <location>
        <begin position="76"/>
        <end position="85"/>
    </location>
</feature>
<gene>
    <name evidence="2" type="ORF">PENTCL1PPCAC_20419</name>
</gene>
<evidence type="ECO:0000256" key="1">
    <source>
        <dbReference type="SAM" id="MobiDB-lite"/>
    </source>
</evidence>
<dbReference type="EMBL" id="BTSX01000005">
    <property type="protein sequence ID" value="GMS98244.1"/>
    <property type="molecule type" value="Genomic_DNA"/>
</dbReference>